<gene>
    <name evidence="1" type="ORF">DNHGIG_32300</name>
</gene>
<evidence type="ECO:0000313" key="1">
    <source>
        <dbReference type="EMBL" id="GIM47681.1"/>
    </source>
</evidence>
<dbReference type="EMBL" id="BOQE01000001">
    <property type="protein sequence ID" value="GIM47681.1"/>
    <property type="molecule type" value="Genomic_DNA"/>
</dbReference>
<organism evidence="1 2">
    <name type="scientific">Collibacillus ludicampi</name>
    <dbReference type="NCBI Taxonomy" id="2771369"/>
    <lineage>
        <taxon>Bacteria</taxon>
        <taxon>Bacillati</taxon>
        <taxon>Bacillota</taxon>
        <taxon>Bacilli</taxon>
        <taxon>Bacillales</taxon>
        <taxon>Alicyclobacillaceae</taxon>
        <taxon>Collibacillus</taxon>
    </lineage>
</organism>
<sequence>MERILRMWAPLGITEVAHTIFPWWCIGAVASFIWHARWLDLVTVAGALYVLSSGISGRVTRWWSRNFLGLRRYIVVPIPRWVAGVLIRGRMNLPRGKHYFLLHVRDDRGLEPRRMAREMQRDIRCGVQAEWTNHAVFLGNTFGSLGRLQEKFLQEWGDVEIIEGTFFPLQTLFLKPERYQRKMFGRVLSKETKWKIVKFEVREKEVN</sequence>
<name>A0AAV4LIM1_9BACL</name>
<accession>A0AAV4LIM1</accession>
<protein>
    <submittedName>
        <fullName evidence="1">Uncharacterized protein</fullName>
    </submittedName>
</protein>
<keyword evidence="2" id="KW-1185">Reference proteome</keyword>
<dbReference type="RefSeq" id="WP_282200635.1">
    <property type="nucleotide sequence ID" value="NZ_BOQE01000001.1"/>
</dbReference>
<evidence type="ECO:0000313" key="2">
    <source>
        <dbReference type="Proteomes" id="UP001057291"/>
    </source>
</evidence>
<comment type="caution">
    <text evidence="1">The sequence shown here is derived from an EMBL/GenBank/DDBJ whole genome shotgun (WGS) entry which is preliminary data.</text>
</comment>
<proteinExistence type="predicted"/>
<dbReference type="AlphaFoldDB" id="A0AAV4LIM1"/>
<reference evidence="1" key="1">
    <citation type="journal article" date="2023" name="Int. J. Syst. Evol. Microbiol.">
        <title>Collibacillus ludicampi gen. nov., sp. nov., a new soil bacterium of the family Alicyclobacillaceae.</title>
        <authorList>
            <person name="Jojima T."/>
            <person name="Ioku Y."/>
            <person name="Fukuta Y."/>
            <person name="Shirasaka N."/>
            <person name="Matsumura Y."/>
            <person name="Mori M."/>
        </authorList>
    </citation>
    <scope>NUCLEOTIDE SEQUENCE</scope>
    <source>
        <strain evidence="1">TP075</strain>
    </source>
</reference>
<dbReference type="Proteomes" id="UP001057291">
    <property type="component" value="Unassembled WGS sequence"/>
</dbReference>